<sequence length="254" mass="28975">MIDLHCHILTGIDDGAQTDNDSLEMAKLAVQEGITTIIATPHHKNGRYLNPKQNVLAKVAELNKRLLEERIDLKILPGQETAINGELLEDFDSGQIMTLNDTNYVFVELPSDHVPRYSEKMLFDLQLKGLIPVIVHPERNREIHERPELLYKLVEKGALAQLTAGSLCGKFGKKIKSFSEQLIEANLVHFIASDAHNVTSRGFHLRQAYDVVEKLYGIDMVYLYRENAELLVEGMNVFREEPQRVKRRKFLGIF</sequence>
<reference evidence="7" key="1">
    <citation type="submission" date="2016-10" db="EMBL/GenBank/DDBJ databases">
        <authorList>
            <person name="Varghese N."/>
            <person name="Submissions S."/>
        </authorList>
    </citation>
    <scope>NUCLEOTIDE SEQUENCE [LARGE SCALE GENOMIC DNA]</scope>
    <source>
        <strain evidence="7">B48,IBRC-M 10115,DSM 25386,CECT 8001</strain>
    </source>
</reference>
<dbReference type="Pfam" id="PF19567">
    <property type="entry name" value="CpsB_CapC"/>
    <property type="match status" value="1"/>
</dbReference>
<name>A0A1H8GYG9_9BACI</name>
<dbReference type="EC" id="3.1.3.48" evidence="5"/>
<dbReference type="GO" id="GO:0030145">
    <property type="term" value="F:manganese ion binding"/>
    <property type="evidence" value="ECO:0007669"/>
    <property type="project" value="UniProtKB-UniRule"/>
</dbReference>
<dbReference type="OrthoDB" id="9788539at2"/>
<evidence type="ECO:0000313" key="6">
    <source>
        <dbReference type="EMBL" id="SEN49132.1"/>
    </source>
</evidence>
<evidence type="ECO:0000256" key="3">
    <source>
        <dbReference type="ARBA" id="ARBA00022912"/>
    </source>
</evidence>
<dbReference type="SUPFAM" id="SSF89550">
    <property type="entry name" value="PHP domain-like"/>
    <property type="match status" value="1"/>
</dbReference>
<comment type="catalytic activity">
    <reaction evidence="4 5">
        <text>O-phospho-L-tyrosyl-[protein] + H2O = L-tyrosyl-[protein] + phosphate</text>
        <dbReference type="Rhea" id="RHEA:10684"/>
        <dbReference type="Rhea" id="RHEA-COMP:10136"/>
        <dbReference type="Rhea" id="RHEA-COMP:20101"/>
        <dbReference type="ChEBI" id="CHEBI:15377"/>
        <dbReference type="ChEBI" id="CHEBI:43474"/>
        <dbReference type="ChEBI" id="CHEBI:46858"/>
        <dbReference type="ChEBI" id="CHEBI:61978"/>
        <dbReference type="EC" id="3.1.3.48"/>
    </reaction>
</comment>
<dbReference type="PANTHER" id="PTHR39181">
    <property type="entry name" value="TYROSINE-PROTEIN PHOSPHATASE YWQE"/>
    <property type="match status" value="1"/>
</dbReference>
<evidence type="ECO:0000256" key="4">
    <source>
        <dbReference type="ARBA" id="ARBA00051722"/>
    </source>
</evidence>
<keyword evidence="3 5" id="KW-0904">Protein phosphatase</keyword>
<dbReference type="InterPro" id="IPR016195">
    <property type="entry name" value="Pol/histidinol_Pase-like"/>
</dbReference>
<organism evidence="6 7">
    <name type="scientific">Mesobacillus persicus</name>
    <dbReference type="NCBI Taxonomy" id="930146"/>
    <lineage>
        <taxon>Bacteria</taxon>
        <taxon>Bacillati</taxon>
        <taxon>Bacillota</taxon>
        <taxon>Bacilli</taxon>
        <taxon>Bacillales</taxon>
        <taxon>Bacillaceae</taxon>
        <taxon>Mesobacillus</taxon>
    </lineage>
</organism>
<dbReference type="STRING" id="930146.SAMN05192533_11424"/>
<dbReference type="Proteomes" id="UP000198553">
    <property type="component" value="Unassembled WGS sequence"/>
</dbReference>
<dbReference type="PANTHER" id="PTHR39181:SF1">
    <property type="entry name" value="TYROSINE-PROTEIN PHOSPHATASE YWQE"/>
    <property type="match status" value="1"/>
</dbReference>
<dbReference type="RefSeq" id="WP_090748684.1">
    <property type="nucleotide sequence ID" value="NZ_FOBW01000014.1"/>
</dbReference>
<accession>A0A1H8GYG9</accession>
<comment type="similarity">
    <text evidence="1 5">Belongs to the metallo-dependent hydrolases superfamily. CpsB/CapC family.</text>
</comment>
<keyword evidence="7" id="KW-1185">Reference proteome</keyword>
<evidence type="ECO:0000256" key="1">
    <source>
        <dbReference type="ARBA" id="ARBA00005750"/>
    </source>
</evidence>
<gene>
    <name evidence="6" type="ORF">SAMN05192533_11424</name>
</gene>
<dbReference type="Gene3D" id="3.20.20.140">
    <property type="entry name" value="Metal-dependent hydrolases"/>
    <property type="match status" value="1"/>
</dbReference>
<evidence type="ECO:0000313" key="7">
    <source>
        <dbReference type="Proteomes" id="UP000198553"/>
    </source>
</evidence>
<keyword evidence="2 5" id="KW-0378">Hydrolase</keyword>
<dbReference type="InterPro" id="IPR016667">
    <property type="entry name" value="Caps_polysacc_synth_CpsB/CapC"/>
</dbReference>
<dbReference type="GO" id="GO:0004725">
    <property type="term" value="F:protein tyrosine phosphatase activity"/>
    <property type="evidence" value="ECO:0007669"/>
    <property type="project" value="UniProtKB-UniRule"/>
</dbReference>
<dbReference type="PIRSF" id="PIRSF016557">
    <property type="entry name" value="Caps_synth_CpsB"/>
    <property type="match status" value="1"/>
</dbReference>
<dbReference type="EMBL" id="FOBW01000014">
    <property type="protein sequence ID" value="SEN49132.1"/>
    <property type="molecule type" value="Genomic_DNA"/>
</dbReference>
<evidence type="ECO:0000256" key="5">
    <source>
        <dbReference type="PIRNR" id="PIRNR016557"/>
    </source>
</evidence>
<dbReference type="AlphaFoldDB" id="A0A1H8GYG9"/>
<evidence type="ECO:0000256" key="2">
    <source>
        <dbReference type="ARBA" id="ARBA00022801"/>
    </source>
</evidence>
<proteinExistence type="inferred from homology"/>
<protein>
    <recommendedName>
        <fullName evidence="5">Tyrosine-protein phosphatase</fullName>
        <ecNumber evidence="5">3.1.3.48</ecNumber>
    </recommendedName>
</protein>